<gene>
    <name evidence="9" type="ORF">BO97DRAFT_325095</name>
</gene>
<keyword evidence="5" id="KW-0808">Transferase</keyword>
<organism evidence="9 10">
    <name type="scientific">Aspergillus homomorphus (strain CBS 101889)</name>
    <dbReference type="NCBI Taxonomy" id="1450537"/>
    <lineage>
        <taxon>Eukaryota</taxon>
        <taxon>Fungi</taxon>
        <taxon>Dikarya</taxon>
        <taxon>Ascomycota</taxon>
        <taxon>Pezizomycotina</taxon>
        <taxon>Eurotiomycetes</taxon>
        <taxon>Eurotiomycetidae</taxon>
        <taxon>Eurotiales</taxon>
        <taxon>Aspergillaceae</taxon>
        <taxon>Aspergillus</taxon>
        <taxon>Aspergillus subgen. Circumdati</taxon>
    </lineage>
</organism>
<dbReference type="GO" id="GO:0005694">
    <property type="term" value="C:chromosome"/>
    <property type="evidence" value="ECO:0007669"/>
    <property type="project" value="UniProtKB-SubCell"/>
</dbReference>
<evidence type="ECO:0000313" key="10">
    <source>
        <dbReference type="Proteomes" id="UP000248961"/>
    </source>
</evidence>
<evidence type="ECO:0000256" key="5">
    <source>
        <dbReference type="ARBA" id="ARBA00022679"/>
    </source>
</evidence>
<feature type="non-terminal residue" evidence="9">
    <location>
        <position position="294"/>
    </location>
</feature>
<keyword evidence="4" id="KW-0489">Methyltransferase</keyword>
<evidence type="ECO:0000313" key="9">
    <source>
        <dbReference type="EMBL" id="RAL10266.1"/>
    </source>
</evidence>
<protein>
    <submittedName>
        <fullName evidence="9">SET domain-containing protein</fullName>
    </submittedName>
</protein>
<keyword evidence="3" id="KW-0158">Chromosome</keyword>
<accession>A0A395HRS5</accession>
<dbReference type="PANTHER" id="PTHR22884">
    <property type="entry name" value="SET DOMAIN PROTEINS"/>
    <property type="match status" value="1"/>
</dbReference>
<dbReference type="GO" id="GO:0005634">
    <property type="term" value="C:nucleus"/>
    <property type="evidence" value="ECO:0007669"/>
    <property type="project" value="UniProtKB-SubCell"/>
</dbReference>
<dbReference type="Pfam" id="PF00856">
    <property type="entry name" value="SET"/>
    <property type="match status" value="1"/>
</dbReference>
<dbReference type="RefSeq" id="XP_025549420.1">
    <property type="nucleotide sequence ID" value="XM_025691303.1"/>
</dbReference>
<reference evidence="9 10" key="1">
    <citation type="submission" date="2018-02" db="EMBL/GenBank/DDBJ databases">
        <title>The genomes of Aspergillus section Nigri reveals drivers in fungal speciation.</title>
        <authorList>
            <consortium name="DOE Joint Genome Institute"/>
            <person name="Vesth T.C."/>
            <person name="Nybo J."/>
            <person name="Theobald S."/>
            <person name="Brandl J."/>
            <person name="Frisvad J.C."/>
            <person name="Nielsen K.F."/>
            <person name="Lyhne E.K."/>
            <person name="Kogle M.E."/>
            <person name="Kuo A."/>
            <person name="Riley R."/>
            <person name="Clum A."/>
            <person name="Nolan M."/>
            <person name="Lipzen A."/>
            <person name="Salamov A."/>
            <person name="Henrissat B."/>
            <person name="Wiebenga A."/>
            <person name="De vries R.P."/>
            <person name="Grigoriev I.V."/>
            <person name="Mortensen U.H."/>
            <person name="Andersen M.R."/>
            <person name="Baker S.E."/>
        </authorList>
    </citation>
    <scope>NUCLEOTIDE SEQUENCE [LARGE SCALE GENOMIC DNA]</scope>
    <source>
        <strain evidence="9 10">CBS 101889</strain>
    </source>
</reference>
<dbReference type="STRING" id="1450537.A0A395HRS5"/>
<evidence type="ECO:0000259" key="8">
    <source>
        <dbReference type="PROSITE" id="PS50280"/>
    </source>
</evidence>
<dbReference type="AlphaFoldDB" id="A0A395HRS5"/>
<dbReference type="EMBL" id="KZ824296">
    <property type="protein sequence ID" value="RAL10266.1"/>
    <property type="molecule type" value="Genomic_DNA"/>
</dbReference>
<keyword evidence="7" id="KW-0539">Nucleus</keyword>
<dbReference type="Proteomes" id="UP000248961">
    <property type="component" value="Unassembled WGS sequence"/>
</dbReference>
<sequence length="294" mass="33822">DYLGWDGLAIAAYSEAFRRILLDQYYDPVAKRVRDTVLEALRDEISSLVFYGRMRNIDWRGLLLPYSNDNLRHMEDALQLTKKFWDRHPHTVALPAPGRTRPQAAIYEECRQINIEENIFDVRDWTNGNGGPETNGHVPRNPTLRAESNYDLGVCDFCRSSHICRCRVRPDPSELVELVVTEGMGIGVRALWPFRKGDILGEYLGRLLPHDAVEDKTYCLMWEAKTAGTSKQVAIDACFEGNWTRFVNHSCSASTAFKSRTFGDRAAMTLEATRDIAMYEEITVNYGFRYWQHR</sequence>
<proteinExistence type="predicted"/>
<dbReference type="PROSITE" id="PS50280">
    <property type="entry name" value="SET"/>
    <property type="match status" value="1"/>
</dbReference>
<dbReference type="GeneID" id="37195592"/>
<feature type="non-terminal residue" evidence="9">
    <location>
        <position position="1"/>
    </location>
</feature>
<evidence type="ECO:0000256" key="4">
    <source>
        <dbReference type="ARBA" id="ARBA00022603"/>
    </source>
</evidence>
<name>A0A395HRS5_ASPHC</name>
<dbReference type="Gene3D" id="2.170.270.10">
    <property type="entry name" value="SET domain"/>
    <property type="match status" value="1"/>
</dbReference>
<dbReference type="GO" id="GO:0032259">
    <property type="term" value="P:methylation"/>
    <property type="evidence" value="ECO:0007669"/>
    <property type="project" value="UniProtKB-KW"/>
</dbReference>
<keyword evidence="10" id="KW-1185">Reference proteome</keyword>
<keyword evidence="6" id="KW-0949">S-adenosyl-L-methionine</keyword>
<feature type="domain" description="SET" evidence="8">
    <location>
        <begin position="174"/>
        <end position="287"/>
    </location>
</feature>
<dbReference type="InterPro" id="IPR046341">
    <property type="entry name" value="SET_dom_sf"/>
</dbReference>
<evidence type="ECO:0000256" key="2">
    <source>
        <dbReference type="ARBA" id="ARBA00004286"/>
    </source>
</evidence>
<evidence type="ECO:0000256" key="7">
    <source>
        <dbReference type="ARBA" id="ARBA00023242"/>
    </source>
</evidence>
<evidence type="ECO:0000256" key="6">
    <source>
        <dbReference type="ARBA" id="ARBA00022691"/>
    </source>
</evidence>
<dbReference type="SMART" id="SM00317">
    <property type="entry name" value="SET"/>
    <property type="match status" value="1"/>
</dbReference>
<evidence type="ECO:0000256" key="1">
    <source>
        <dbReference type="ARBA" id="ARBA00004123"/>
    </source>
</evidence>
<dbReference type="GO" id="GO:0008168">
    <property type="term" value="F:methyltransferase activity"/>
    <property type="evidence" value="ECO:0007669"/>
    <property type="project" value="UniProtKB-KW"/>
</dbReference>
<evidence type="ECO:0000256" key="3">
    <source>
        <dbReference type="ARBA" id="ARBA00022454"/>
    </source>
</evidence>
<dbReference type="InterPro" id="IPR001214">
    <property type="entry name" value="SET_dom"/>
</dbReference>
<comment type="subcellular location">
    <subcellularLocation>
        <location evidence="2">Chromosome</location>
    </subcellularLocation>
    <subcellularLocation>
        <location evidence="1">Nucleus</location>
    </subcellularLocation>
</comment>
<dbReference type="VEuPathDB" id="FungiDB:BO97DRAFT_325095"/>
<dbReference type="InterPro" id="IPR050777">
    <property type="entry name" value="SET2_Histone-Lys_MeTrsfase"/>
</dbReference>
<dbReference type="OrthoDB" id="308383at2759"/>
<dbReference type="SUPFAM" id="SSF82199">
    <property type="entry name" value="SET domain"/>
    <property type="match status" value="1"/>
</dbReference>